<proteinExistence type="predicted"/>
<dbReference type="Proteomes" id="UP000253426">
    <property type="component" value="Unassembled WGS sequence"/>
</dbReference>
<evidence type="ECO:0000313" key="1">
    <source>
        <dbReference type="EMBL" id="RBP44473.1"/>
    </source>
</evidence>
<organism evidence="1 2">
    <name type="scientific">Roseimicrobium gellanilyticum</name>
    <dbReference type="NCBI Taxonomy" id="748857"/>
    <lineage>
        <taxon>Bacteria</taxon>
        <taxon>Pseudomonadati</taxon>
        <taxon>Verrucomicrobiota</taxon>
        <taxon>Verrucomicrobiia</taxon>
        <taxon>Verrucomicrobiales</taxon>
        <taxon>Verrucomicrobiaceae</taxon>
        <taxon>Roseimicrobium</taxon>
    </lineage>
</organism>
<name>A0A366HN82_9BACT</name>
<comment type="caution">
    <text evidence="1">The sequence shown here is derived from an EMBL/GenBank/DDBJ whole genome shotgun (WGS) entry which is preliminary data.</text>
</comment>
<dbReference type="AlphaFoldDB" id="A0A366HN82"/>
<dbReference type="EMBL" id="QNRR01000004">
    <property type="protein sequence ID" value="RBP44473.1"/>
    <property type="molecule type" value="Genomic_DNA"/>
</dbReference>
<protein>
    <submittedName>
        <fullName evidence="1">Uncharacterized protein</fullName>
    </submittedName>
</protein>
<sequence length="139" mass="15839">MKPLSEADKALILEIQECFPVEAYRGGIPKKVDANIGPLRSKLCRFALSSTRGLLGDVLIDILVGNEQFDDFMVLYYLEVGEKPTAKREEAIREFACLTKRQRRVVADWLHHVSSFALASDQEAYDRAARFWDGFAEER</sequence>
<gene>
    <name evidence="1" type="ORF">DES53_104294</name>
</gene>
<accession>A0A366HN82</accession>
<keyword evidence="2" id="KW-1185">Reference proteome</keyword>
<reference evidence="1 2" key="1">
    <citation type="submission" date="2018-06" db="EMBL/GenBank/DDBJ databases">
        <title>Genomic Encyclopedia of Type Strains, Phase IV (KMG-IV): sequencing the most valuable type-strain genomes for metagenomic binning, comparative biology and taxonomic classification.</title>
        <authorList>
            <person name="Goeker M."/>
        </authorList>
    </citation>
    <scope>NUCLEOTIDE SEQUENCE [LARGE SCALE GENOMIC DNA]</scope>
    <source>
        <strain evidence="1 2">DSM 25532</strain>
    </source>
</reference>
<evidence type="ECO:0000313" key="2">
    <source>
        <dbReference type="Proteomes" id="UP000253426"/>
    </source>
</evidence>
<dbReference type="RefSeq" id="WP_113958874.1">
    <property type="nucleotide sequence ID" value="NZ_QNRR01000004.1"/>
</dbReference>